<name>J9FYL4_9ZZZZ</name>
<organism evidence="2">
    <name type="scientific">gut metagenome</name>
    <dbReference type="NCBI Taxonomy" id="749906"/>
    <lineage>
        <taxon>unclassified sequences</taxon>
        <taxon>metagenomes</taxon>
        <taxon>organismal metagenomes</taxon>
    </lineage>
</organism>
<feature type="transmembrane region" description="Helical" evidence="1">
    <location>
        <begin position="6"/>
        <end position="26"/>
    </location>
</feature>
<comment type="caution">
    <text evidence="2">The sequence shown here is derived from an EMBL/GenBank/DDBJ whole genome shotgun (WGS) entry which is preliminary data.</text>
</comment>
<proteinExistence type="predicted"/>
<dbReference type="EMBL" id="AMCI01006261">
    <property type="protein sequence ID" value="EJW94632.1"/>
    <property type="molecule type" value="Genomic_DNA"/>
</dbReference>
<evidence type="ECO:0000313" key="2">
    <source>
        <dbReference type="EMBL" id="EJW94632.1"/>
    </source>
</evidence>
<accession>J9FYL4</accession>
<keyword evidence="1" id="KW-1133">Transmembrane helix</keyword>
<keyword evidence="1" id="KW-0472">Membrane</keyword>
<reference evidence="2" key="1">
    <citation type="journal article" date="2012" name="PLoS ONE">
        <title>Gene sets for utilization of primary and secondary nutrition supplies in the distal gut of endangered iberian lynx.</title>
        <authorList>
            <person name="Alcaide M."/>
            <person name="Messina E."/>
            <person name="Richter M."/>
            <person name="Bargiela R."/>
            <person name="Peplies J."/>
            <person name="Huws S.A."/>
            <person name="Newbold C.J."/>
            <person name="Golyshin P.N."/>
            <person name="Simon M.A."/>
            <person name="Lopez G."/>
            <person name="Yakimov M.M."/>
            <person name="Ferrer M."/>
        </authorList>
    </citation>
    <scope>NUCLEOTIDE SEQUENCE</scope>
</reference>
<sequence length="47" mass="5507">MYFLDFVGLLLVLHYSVPYFPLLVLFNNFNFSSIFSLPFCDIELLPS</sequence>
<protein>
    <submittedName>
        <fullName evidence="2">Uncharacterized protein</fullName>
    </submittedName>
</protein>
<keyword evidence="1" id="KW-0812">Transmembrane</keyword>
<gene>
    <name evidence="2" type="ORF">EVA_17261</name>
</gene>
<evidence type="ECO:0000256" key="1">
    <source>
        <dbReference type="SAM" id="Phobius"/>
    </source>
</evidence>
<dbReference type="AlphaFoldDB" id="J9FYL4"/>